<dbReference type="Proteomes" id="UP001518925">
    <property type="component" value="Unassembled WGS sequence"/>
</dbReference>
<evidence type="ECO:0000259" key="7">
    <source>
        <dbReference type="Pfam" id="PF06271"/>
    </source>
</evidence>
<feature type="transmembrane region" description="Helical" evidence="6">
    <location>
        <begin position="69"/>
        <end position="89"/>
    </location>
</feature>
<dbReference type="Pfam" id="PF06271">
    <property type="entry name" value="RDD"/>
    <property type="match status" value="1"/>
</dbReference>
<organism evidence="8 9">
    <name type="scientific">Bacillus suaedaesalsae</name>
    <dbReference type="NCBI Taxonomy" id="2810349"/>
    <lineage>
        <taxon>Bacteria</taxon>
        <taxon>Bacillati</taxon>
        <taxon>Bacillota</taxon>
        <taxon>Bacilli</taxon>
        <taxon>Bacillales</taxon>
        <taxon>Bacillaceae</taxon>
        <taxon>Bacillus</taxon>
    </lineage>
</organism>
<gene>
    <name evidence="8" type="ORF">JR050_07155</name>
</gene>
<reference evidence="8 9" key="1">
    <citation type="submission" date="2021-02" db="EMBL/GenBank/DDBJ databases">
        <title>Bacillus sp. RD4P76, an endophyte from a halophyte.</title>
        <authorList>
            <person name="Sun J.-Q."/>
        </authorList>
    </citation>
    <scope>NUCLEOTIDE SEQUENCE [LARGE SCALE GENOMIC DNA]</scope>
    <source>
        <strain evidence="8 9">RD4P76</strain>
    </source>
</reference>
<keyword evidence="4 6" id="KW-1133">Transmembrane helix</keyword>
<name>A0ABS2DG52_9BACI</name>
<feature type="transmembrane region" description="Helical" evidence="6">
    <location>
        <begin position="35"/>
        <end position="57"/>
    </location>
</feature>
<comment type="subcellular location">
    <subcellularLocation>
        <location evidence="1">Cell membrane</location>
        <topology evidence="1">Multi-pass membrane protein</topology>
    </subcellularLocation>
</comment>
<keyword evidence="2" id="KW-1003">Cell membrane</keyword>
<evidence type="ECO:0000313" key="8">
    <source>
        <dbReference type="EMBL" id="MBM6617453.1"/>
    </source>
</evidence>
<evidence type="ECO:0000256" key="4">
    <source>
        <dbReference type="ARBA" id="ARBA00022989"/>
    </source>
</evidence>
<dbReference type="EMBL" id="JAFELM010000022">
    <property type="protein sequence ID" value="MBM6617453.1"/>
    <property type="molecule type" value="Genomic_DNA"/>
</dbReference>
<dbReference type="PANTHER" id="PTHR36115:SF9">
    <property type="entry name" value="LMO1584 PROTEIN"/>
    <property type="match status" value="1"/>
</dbReference>
<evidence type="ECO:0000256" key="6">
    <source>
        <dbReference type="SAM" id="Phobius"/>
    </source>
</evidence>
<keyword evidence="5 6" id="KW-0472">Membrane</keyword>
<dbReference type="PANTHER" id="PTHR36115">
    <property type="entry name" value="PROLINE-RICH ANTIGEN HOMOLOG-RELATED"/>
    <property type="match status" value="1"/>
</dbReference>
<dbReference type="InterPro" id="IPR010432">
    <property type="entry name" value="RDD"/>
</dbReference>
<protein>
    <submittedName>
        <fullName evidence="8">RDD family protein</fullName>
    </submittedName>
</protein>
<dbReference type="RefSeq" id="WP_204202826.1">
    <property type="nucleotide sequence ID" value="NZ_JAFELM010000022.1"/>
</dbReference>
<evidence type="ECO:0000256" key="1">
    <source>
        <dbReference type="ARBA" id="ARBA00004651"/>
    </source>
</evidence>
<evidence type="ECO:0000256" key="3">
    <source>
        <dbReference type="ARBA" id="ARBA00022692"/>
    </source>
</evidence>
<evidence type="ECO:0000313" key="9">
    <source>
        <dbReference type="Proteomes" id="UP001518925"/>
    </source>
</evidence>
<comment type="caution">
    <text evidence="8">The sequence shown here is derived from an EMBL/GenBank/DDBJ whole genome shotgun (WGS) entry which is preliminary data.</text>
</comment>
<keyword evidence="3 6" id="KW-0812">Transmembrane</keyword>
<evidence type="ECO:0000256" key="5">
    <source>
        <dbReference type="ARBA" id="ARBA00023136"/>
    </source>
</evidence>
<keyword evidence="9" id="KW-1185">Reference proteome</keyword>
<feature type="domain" description="RDD" evidence="7">
    <location>
        <begin position="28"/>
        <end position="155"/>
    </location>
</feature>
<sequence>MVTPIYTNEVNETEKTDQFNPIEKRLFYAGFWMRLWAYLLDLLVVASINQILIYPIFKLFDFPLEKTSMFAPIAILTALTMYIYFVLLTKFFKQTLGKMLFGLKVVDLKGHDTLSWSTVIFREVVGKFISKTIFFIGFLVVAFSTKNQGIHDMFADTSVVLERFSDN</sequence>
<evidence type="ECO:0000256" key="2">
    <source>
        <dbReference type="ARBA" id="ARBA00022475"/>
    </source>
</evidence>
<dbReference type="InterPro" id="IPR051791">
    <property type="entry name" value="Pra-immunoreactive"/>
</dbReference>
<accession>A0ABS2DG52</accession>
<proteinExistence type="predicted"/>